<dbReference type="KEGG" id="gfm:Enr17x_54410"/>
<dbReference type="Gene3D" id="1.20.120.1760">
    <property type="match status" value="1"/>
</dbReference>
<keyword evidence="3" id="KW-1185">Reference proteome</keyword>
<feature type="transmembrane region" description="Helical" evidence="1">
    <location>
        <begin position="153"/>
        <end position="170"/>
    </location>
</feature>
<feature type="transmembrane region" description="Helical" evidence="1">
    <location>
        <begin position="176"/>
        <end position="193"/>
    </location>
</feature>
<dbReference type="AlphaFoldDB" id="A0A518IJT8"/>
<dbReference type="GO" id="GO:0016780">
    <property type="term" value="F:phosphotransferase activity, for other substituted phosphate groups"/>
    <property type="evidence" value="ECO:0007669"/>
    <property type="project" value="InterPro"/>
</dbReference>
<feature type="transmembrane region" description="Helical" evidence="1">
    <location>
        <begin position="115"/>
        <end position="141"/>
    </location>
</feature>
<dbReference type="GO" id="GO:0008654">
    <property type="term" value="P:phospholipid biosynthetic process"/>
    <property type="evidence" value="ECO:0007669"/>
    <property type="project" value="InterPro"/>
</dbReference>
<sequence>MASIYDLKPKFQGLLRPITRKLAAMKVTANQVTIAALLLSILVGLCIALFPGEKWPLLIVPLFLFIRMALNAIDGMLAREHNMKSDLGLILNEIGDVVADAAIYLPFALVPGLPAVPIVIIVLLAVISEMMGVVAVQIGVARRYEGPMGKSDRAFLFGLLGLLMGCGLQIGPWINYVLYVIVFLLVLTILNRARHALALKQSANQEN</sequence>
<name>A0A518IJT8_9PLAN</name>
<organism evidence="2 3">
    <name type="scientific">Gimesia fumaroli</name>
    <dbReference type="NCBI Taxonomy" id="2527976"/>
    <lineage>
        <taxon>Bacteria</taxon>
        <taxon>Pseudomonadati</taxon>
        <taxon>Planctomycetota</taxon>
        <taxon>Planctomycetia</taxon>
        <taxon>Planctomycetales</taxon>
        <taxon>Planctomycetaceae</taxon>
        <taxon>Gimesia</taxon>
    </lineage>
</organism>
<dbReference type="EMBL" id="CP037452">
    <property type="protein sequence ID" value="QDV53366.1"/>
    <property type="molecule type" value="Genomic_DNA"/>
</dbReference>
<feature type="transmembrane region" description="Helical" evidence="1">
    <location>
        <begin position="89"/>
        <end position="109"/>
    </location>
</feature>
<feature type="transmembrane region" description="Helical" evidence="1">
    <location>
        <begin position="56"/>
        <end position="77"/>
    </location>
</feature>
<dbReference type="InterPro" id="IPR000462">
    <property type="entry name" value="CDP-OH_P_trans"/>
</dbReference>
<evidence type="ECO:0000256" key="1">
    <source>
        <dbReference type="SAM" id="Phobius"/>
    </source>
</evidence>
<keyword evidence="1" id="KW-0812">Transmembrane</keyword>
<reference evidence="2 3" key="1">
    <citation type="submission" date="2019-03" db="EMBL/GenBank/DDBJ databases">
        <title>Deep-cultivation of Planctomycetes and their phenomic and genomic characterization uncovers novel biology.</title>
        <authorList>
            <person name="Wiegand S."/>
            <person name="Jogler M."/>
            <person name="Boedeker C."/>
            <person name="Pinto D."/>
            <person name="Vollmers J."/>
            <person name="Rivas-Marin E."/>
            <person name="Kohn T."/>
            <person name="Peeters S.H."/>
            <person name="Heuer A."/>
            <person name="Rast P."/>
            <person name="Oberbeckmann S."/>
            <person name="Bunk B."/>
            <person name="Jeske O."/>
            <person name="Meyerdierks A."/>
            <person name="Storesund J.E."/>
            <person name="Kallscheuer N."/>
            <person name="Luecker S."/>
            <person name="Lage O.M."/>
            <person name="Pohl T."/>
            <person name="Merkel B.J."/>
            <person name="Hornburger P."/>
            <person name="Mueller R.-W."/>
            <person name="Bruemmer F."/>
            <person name="Labrenz M."/>
            <person name="Spormann A.M."/>
            <person name="Op den Camp H."/>
            <person name="Overmann J."/>
            <person name="Amann R."/>
            <person name="Jetten M.S.M."/>
            <person name="Mascher T."/>
            <person name="Medema M.H."/>
            <person name="Devos D.P."/>
            <person name="Kaster A.-K."/>
            <person name="Ovreas L."/>
            <person name="Rohde M."/>
            <person name="Galperin M.Y."/>
            <person name="Jogler C."/>
        </authorList>
    </citation>
    <scope>NUCLEOTIDE SEQUENCE [LARGE SCALE GENOMIC DNA]</scope>
    <source>
        <strain evidence="2 3">Enr17</strain>
    </source>
</reference>
<proteinExistence type="predicted"/>
<feature type="transmembrane region" description="Helical" evidence="1">
    <location>
        <begin position="29"/>
        <end position="50"/>
    </location>
</feature>
<accession>A0A518IJT8</accession>
<keyword evidence="1" id="KW-0472">Membrane</keyword>
<evidence type="ECO:0000313" key="3">
    <source>
        <dbReference type="Proteomes" id="UP000318313"/>
    </source>
</evidence>
<dbReference type="Pfam" id="PF01066">
    <property type="entry name" value="CDP-OH_P_transf"/>
    <property type="match status" value="1"/>
</dbReference>
<dbReference type="OrthoDB" id="1034332at2"/>
<protein>
    <submittedName>
        <fullName evidence="2">Inner membrane protein YnbA</fullName>
    </submittedName>
</protein>
<dbReference type="GO" id="GO:0016020">
    <property type="term" value="C:membrane"/>
    <property type="evidence" value="ECO:0007669"/>
    <property type="project" value="InterPro"/>
</dbReference>
<dbReference type="InterPro" id="IPR043130">
    <property type="entry name" value="CDP-OH_PTrfase_TM_dom"/>
</dbReference>
<keyword evidence="1" id="KW-1133">Transmembrane helix</keyword>
<gene>
    <name evidence="2" type="primary">ynbA</name>
    <name evidence="2" type="ORF">Enr17x_54410</name>
</gene>
<evidence type="ECO:0000313" key="2">
    <source>
        <dbReference type="EMBL" id="QDV53366.1"/>
    </source>
</evidence>
<dbReference type="RefSeq" id="WP_145312841.1">
    <property type="nucleotide sequence ID" value="NZ_CP037452.1"/>
</dbReference>
<dbReference type="Proteomes" id="UP000318313">
    <property type="component" value="Chromosome"/>
</dbReference>